<organism evidence="1 2">
    <name type="scientific">Alteribacillus bidgolensis</name>
    <dbReference type="NCBI Taxonomy" id="930129"/>
    <lineage>
        <taxon>Bacteria</taxon>
        <taxon>Bacillati</taxon>
        <taxon>Bacillota</taxon>
        <taxon>Bacilli</taxon>
        <taxon>Bacillales</taxon>
        <taxon>Bacillaceae</taxon>
        <taxon>Alteribacillus</taxon>
    </lineage>
</organism>
<proteinExistence type="predicted"/>
<evidence type="ECO:0000313" key="2">
    <source>
        <dbReference type="Proteomes" id="UP000199017"/>
    </source>
</evidence>
<name>A0A1G8S4Q5_9BACI</name>
<gene>
    <name evidence="1" type="ORF">SAMN05216352_1423</name>
</gene>
<dbReference type="EMBL" id="FNDU01000042">
    <property type="protein sequence ID" value="SDJ24254.1"/>
    <property type="molecule type" value="Genomic_DNA"/>
</dbReference>
<protein>
    <submittedName>
        <fullName evidence="1">Uncharacterized protein</fullName>
    </submittedName>
</protein>
<reference evidence="1 2" key="1">
    <citation type="submission" date="2016-10" db="EMBL/GenBank/DDBJ databases">
        <authorList>
            <person name="de Groot N.N."/>
        </authorList>
    </citation>
    <scope>NUCLEOTIDE SEQUENCE [LARGE SCALE GENOMIC DNA]</scope>
    <source>
        <strain evidence="2">P4B,CCM 7963,CECT 7998,DSM 25260,IBRC-M 10614,KCTC 13821</strain>
    </source>
</reference>
<dbReference type="Proteomes" id="UP000199017">
    <property type="component" value="Unassembled WGS sequence"/>
</dbReference>
<accession>A0A1G8S4Q5</accession>
<sequence length="35" mass="3946">MKKLLIFMSDFIMFFSAAGLSLANENAKHLRLTAD</sequence>
<evidence type="ECO:0000313" key="1">
    <source>
        <dbReference type="EMBL" id="SDJ24254.1"/>
    </source>
</evidence>
<dbReference type="AlphaFoldDB" id="A0A1G8S4Q5"/>
<keyword evidence="2" id="KW-1185">Reference proteome</keyword>